<dbReference type="Proteomes" id="UP001283361">
    <property type="component" value="Unassembled WGS sequence"/>
</dbReference>
<feature type="compositionally biased region" description="Basic and acidic residues" evidence="4">
    <location>
        <begin position="290"/>
        <end position="318"/>
    </location>
</feature>
<dbReference type="GO" id="GO:0051246">
    <property type="term" value="P:regulation of protein metabolic process"/>
    <property type="evidence" value="ECO:0007669"/>
    <property type="project" value="UniProtKB-ARBA"/>
</dbReference>
<feature type="compositionally biased region" description="Polar residues" evidence="4">
    <location>
        <begin position="1205"/>
        <end position="1218"/>
    </location>
</feature>
<keyword evidence="1 3" id="KW-0863">Zinc-finger</keyword>
<feature type="compositionally biased region" description="Polar residues" evidence="4">
    <location>
        <begin position="644"/>
        <end position="655"/>
    </location>
</feature>
<dbReference type="Gene3D" id="3.30.40.10">
    <property type="entry name" value="Zinc/RING finger domain, C3HC4 (zinc finger)"/>
    <property type="match status" value="1"/>
</dbReference>
<dbReference type="EMBL" id="JAWDGP010007018">
    <property type="protein sequence ID" value="KAK3731238.1"/>
    <property type="molecule type" value="Genomic_DNA"/>
</dbReference>
<dbReference type="PANTHER" id="PTHR13198">
    <property type="entry name" value="RING FINGER PROTEIN 25"/>
    <property type="match status" value="1"/>
</dbReference>
<feature type="region of interest" description="Disordered" evidence="4">
    <location>
        <begin position="442"/>
        <end position="547"/>
    </location>
</feature>
<feature type="compositionally biased region" description="Basic residues" evidence="4">
    <location>
        <begin position="319"/>
        <end position="329"/>
    </location>
</feature>
<feature type="region of interest" description="Disordered" evidence="4">
    <location>
        <begin position="864"/>
        <end position="905"/>
    </location>
</feature>
<dbReference type="PROSITE" id="PS50908">
    <property type="entry name" value="RWD"/>
    <property type="match status" value="1"/>
</dbReference>
<dbReference type="SUPFAM" id="SSF54495">
    <property type="entry name" value="UBC-like"/>
    <property type="match status" value="1"/>
</dbReference>
<feature type="region of interest" description="Disordered" evidence="4">
    <location>
        <begin position="561"/>
        <end position="661"/>
    </location>
</feature>
<dbReference type="CDD" id="cd16470">
    <property type="entry name" value="RING-H2_RNF25"/>
    <property type="match status" value="1"/>
</dbReference>
<feature type="compositionally biased region" description="Polar residues" evidence="4">
    <location>
        <begin position="271"/>
        <end position="283"/>
    </location>
</feature>
<name>A0AAE0Y368_9GAST</name>
<dbReference type="CDD" id="cd23818">
    <property type="entry name" value="RWD_RNF25"/>
    <property type="match status" value="1"/>
</dbReference>
<dbReference type="InterPro" id="IPR039133">
    <property type="entry name" value="RNF25"/>
</dbReference>
<sequence length="1307" mass="148790">MSDDTEENPIETEIETLEAIYINELSYKRKTDGTLDTIELLLHPATGDEIGKQFVCMTVVFTPSPKYPDEIPAIDIKNPRGLGEEEIASLVEDMISKAHECVGEVMLFTLIEMAKDCLTEGNIPHCPCMVCLEHFHENDLFHRTACYHYFHNKCLWRYLEHSRRKIEEESEEEHDMRHREVSEEKKVKTIGCPVCRAPLDEDSLSFRYDYIDGEQQDVEELEFVLSPAMKEQQVEMAEGFARQKAKGGIIDLEQEKNKNLVNAEACRPVLSTSPVQKSSQNQPEVLPNKYAKDFSPHEKSHPNIDLRQGRKERQDGSKGSRRGHHNHQRVKYDDNHYSTQQKSQNQKYPHHQHQSAHGQGRGKNRYSTSAGRSSHHHNTGFCDGKETSDDTKVYRNDTFLRHEINEARVFDKELGVRQDSSVSNRTNLPYQNFEFCDEARQKLDSPDSDSRQQKRQHNHSSYSEQKDTEGTRRGRTFGGRSRGRGGNFSSVRKLDNSEREAFQGDINKTRSESRKALNNLNDRHLLSESDHDKDKEQRTYQRRRGHGGFRDFEKVYFDGKIDLSDSHGNPDKPSESRKEAGSRRRGGGCRERHKPNQHRDNEYDDNGDGSQAHTKRSAGTGRNERNGHRAAAGIDCRRDGAGGQVSQPTGSSNHHQLQESWREQAPNGIDDICDKSFNQNIDKKIKEELEMNRRWRKLNFGYVTSEAKHESPVCSKVDDGSKDRNDISSFEPHNAFKFEDESISSSNGYIAPSENNDLNQYYVGYGEDEEEDWEEERFLYAFERRHIRNENIEEYDKFRRHDYEICRKKVEERGERERLLREEDRRIRREQAELERKFASTNDSKPTKSVLELFQEKQEAKRRKAEVLKQEQQLQEEKSEKSSTKISSDGGFQSGSPIASSLASETDSLSSLSSFSQGNQSSTEELSHHDLQVQDDIGSKARSVLASSEPESDMTGKADGYGQIASEILWVGVKKKPIPDPYNFTLNKDTNVARPGIDDPIQDAWERREERKMARNKKDKMNKNKVDRSFLVADDDSRTETEKANDVLVLSKPIEILDDCLNNKTGAKNLSSNIENNGFTESMTNTSLKQKPLSKAPPLKLTMKMKHKTPTTPANCLAGVGLPDLTKNEVAELKALYMTDKTIEALSLSQVHKVNSENALGFTFNTKEVGSELSYVQASTSACEDKVDVLEGNVQKERSTYTSELVSSSFPKTSLNEQSETKKKKYPAPHPVNKTLKKAPPLNLKQNLIKANISEKNKQAHATLQGMSGTNKAGHKDISMVMKFLGIELSENGDDALLADSCLVTNK</sequence>
<evidence type="ECO:0000259" key="5">
    <source>
        <dbReference type="PROSITE" id="PS50089"/>
    </source>
</evidence>
<dbReference type="Pfam" id="PF05773">
    <property type="entry name" value="RWD"/>
    <property type="match status" value="1"/>
</dbReference>
<feature type="compositionally biased region" description="Basic residues" evidence="4">
    <location>
        <begin position="348"/>
        <end position="364"/>
    </location>
</feature>
<feature type="compositionally biased region" description="Basic residues" evidence="4">
    <location>
        <begin position="583"/>
        <end position="596"/>
    </location>
</feature>
<dbReference type="InterPro" id="IPR006575">
    <property type="entry name" value="RWD_dom"/>
</dbReference>
<comment type="caution">
    <text evidence="7">The sequence shown here is derived from an EMBL/GenBank/DDBJ whole genome shotgun (WGS) entry which is preliminary data.</text>
</comment>
<dbReference type="GO" id="GO:0061630">
    <property type="term" value="F:ubiquitin protein ligase activity"/>
    <property type="evidence" value="ECO:0007669"/>
    <property type="project" value="InterPro"/>
</dbReference>
<keyword evidence="8" id="KW-1185">Reference proteome</keyword>
<dbReference type="GO" id="GO:0033554">
    <property type="term" value="P:cellular response to stress"/>
    <property type="evidence" value="ECO:0007669"/>
    <property type="project" value="UniProtKB-ARBA"/>
</dbReference>
<feature type="region of interest" description="Disordered" evidence="4">
    <location>
        <begin position="271"/>
        <end position="390"/>
    </location>
</feature>
<dbReference type="GO" id="GO:0016567">
    <property type="term" value="P:protein ubiquitination"/>
    <property type="evidence" value="ECO:0007669"/>
    <property type="project" value="TreeGrafter"/>
</dbReference>
<feature type="compositionally biased region" description="Basic and acidic residues" evidence="4">
    <location>
        <begin position="492"/>
        <end position="539"/>
    </location>
</feature>
<dbReference type="SUPFAM" id="SSF57850">
    <property type="entry name" value="RING/U-box"/>
    <property type="match status" value="1"/>
</dbReference>
<dbReference type="InterPro" id="IPR001841">
    <property type="entry name" value="Znf_RING"/>
</dbReference>
<evidence type="ECO:0000256" key="4">
    <source>
        <dbReference type="SAM" id="MobiDB-lite"/>
    </source>
</evidence>
<dbReference type="InterPro" id="IPR016135">
    <property type="entry name" value="UBQ-conjugating_enzyme/RWD"/>
</dbReference>
<evidence type="ECO:0008006" key="9">
    <source>
        <dbReference type="Google" id="ProtNLM"/>
    </source>
</evidence>
<dbReference type="InterPro" id="IPR013083">
    <property type="entry name" value="Znf_RING/FYVE/PHD"/>
</dbReference>
<evidence type="ECO:0000256" key="2">
    <source>
        <dbReference type="ARBA" id="ARBA00022833"/>
    </source>
</evidence>
<dbReference type="GO" id="GO:0008270">
    <property type="term" value="F:zinc ion binding"/>
    <property type="evidence" value="ECO:0007669"/>
    <property type="project" value="UniProtKB-KW"/>
</dbReference>
<dbReference type="FunFam" id="3.10.110.10:FF:000050">
    <property type="entry name" value="eIF-2-alpha kinase GCN2"/>
    <property type="match status" value="1"/>
</dbReference>
<protein>
    <recommendedName>
        <fullName evidence="9">E3 ubiquitin-protein ligase RNF25</fullName>
    </recommendedName>
</protein>
<organism evidence="7 8">
    <name type="scientific">Elysia crispata</name>
    <name type="common">lettuce slug</name>
    <dbReference type="NCBI Taxonomy" id="231223"/>
    <lineage>
        <taxon>Eukaryota</taxon>
        <taxon>Metazoa</taxon>
        <taxon>Spiralia</taxon>
        <taxon>Lophotrochozoa</taxon>
        <taxon>Mollusca</taxon>
        <taxon>Gastropoda</taxon>
        <taxon>Heterobranchia</taxon>
        <taxon>Euthyneura</taxon>
        <taxon>Panpulmonata</taxon>
        <taxon>Sacoglossa</taxon>
        <taxon>Placobranchoidea</taxon>
        <taxon>Plakobranchidae</taxon>
        <taxon>Elysia</taxon>
    </lineage>
</organism>
<dbReference type="PANTHER" id="PTHR13198:SF4">
    <property type="entry name" value="E3 UBIQUITIN-PROTEIN LIGASE RNF25"/>
    <property type="match status" value="1"/>
</dbReference>
<evidence type="ECO:0000259" key="6">
    <source>
        <dbReference type="PROSITE" id="PS50908"/>
    </source>
</evidence>
<dbReference type="FunFam" id="3.30.40.10:FF:000215">
    <property type="entry name" value="E3 ubiquitin-protein ligase RNF25"/>
    <property type="match status" value="1"/>
</dbReference>
<feature type="compositionally biased region" description="Basic and acidic residues" evidence="4">
    <location>
        <begin position="864"/>
        <end position="883"/>
    </location>
</feature>
<dbReference type="GO" id="GO:0009893">
    <property type="term" value="P:positive regulation of metabolic process"/>
    <property type="evidence" value="ECO:0007669"/>
    <property type="project" value="UniProtKB-ARBA"/>
</dbReference>
<evidence type="ECO:0000256" key="1">
    <source>
        <dbReference type="ARBA" id="ARBA00022771"/>
    </source>
</evidence>
<accession>A0AAE0Y368</accession>
<dbReference type="Gene3D" id="3.10.110.10">
    <property type="entry name" value="Ubiquitin Conjugating Enzyme"/>
    <property type="match status" value="1"/>
</dbReference>
<dbReference type="GO" id="GO:0005634">
    <property type="term" value="C:nucleus"/>
    <property type="evidence" value="ECO:0007669"/>
    <property type="project" value="TreeGrafter"/>
</dbReference>
<reference evidence="7" key="1">
    <citation type="journal article" date="2023" name="G3 (Bethesda)">
        <title>A reference genome for the long-term kleptoplast-retaining sea slug Elysia crispata morphotype clarki.</title>
        <authorList>
            <person name="Eastman K.E."/>
            <person name="Pendleton A.L."/>
            <person name="Shaikh M.A."/>
            <person name="Suttiyut T."/>
            <person name="Ogas R."/>
            <person name="Tomko P."/>
            <person name="Gavelis G."/>
            <person name="Widhalm J.R."/>
            <person name="Wisecaver J.H."/>
        </authorList>
    </citation>
    <scope>NUCLEOTIDE SEQUENCE</scope>
    <source>
        <strain evidence="7">ECLA1</strain>
    </source>
</reference>
<dbReference type="SMART" id="SM00184">
    <property type="entry name" value="RING"/>
    <property type="match status" value="1"/>
</dbReference>
<feature type="compositionally biased region" description="Polar residues" evidence="4">
    <location>
        <begin position="337"/>
        <end position="347"/>
    </location>
</feature>
<feature type="domain" description="RING-type" evidence="5">
    <location>
        <begin position="128"/>
        <end position="196"/>
    </location>
</feature>
<feature type="compositionally biased region" description="Basic and acidic residues" evidence="4">
    <location>
        <begin position="561"/>
        <end position="582"/>
    </location>
</feature>
<dbReference type="GO" id="GO:0010468">
    <property type="term" value="P:regulation of gene expression"/>
    <property type="evidence" value="ECO:0007669"/>
    <property type="project" value="UniProtKB-ARBA"/>
</dbReference>
<keyword evidence="2" id="KW-0862">Zinc</keyword>
<evidence type="ECO:0000313" key="8">
    <source>
        <dbReference type="Proteomes" id="UP001283361"/>
    </source>
</evidence>
<gene>
    <name evidence="7" type="ORF">RRG08_025781</name>
</gene>
<feature type="compositionally biased region" description="Polar residues" evidence="4">
    <location>
        <begin position="890"/>
        <end position="899"/>
    </location>
</feature>
<proteinExistence type="predicted"/>
<keyword evidence="1 3" id="KW-0479">Metal-binding</keyword>
<evidence type="ECO:0000313" key="7">
    <source>
        <dbReference type="EMBL" id="KAK3731238.1"/>
    </source>
</evidence>
<feature type="compositionally biased region" description="Basic and acidic residues" evidence="4">
    <location>
        <begin position="442"/>
        <end position="452"/>
    </location>
</feature>
<dbReference type="PROSITE" id="PS50089">
    <property type="entry name" value="ZF_RING_2"/>
    <property type="match status" value="1"/>
</dbReference>
<feature type="domain" description="RWD" evidence="6">
    <location>
        <begin position="12"/>
        <end position="121"/>
    </location>
</feature>
<evidence type="ECO:0000256" key="3">
    <source>
        <dbReference type="PROSITE-ProRule" id="PRU00175"/>
    </source>
</evidence>
<dbReference type="SMART" id="SM00591">
    <property type="entry name" value="RWD"/>
    <property type="match status" value="1"/>
</dbReference>
<feature type="region of interest" description="Disordered" evidence="4">
    <location>
        <begin position="1205"/>
        <end position="1233"/>
    </location>
</feature>